<feature type="region of interest" description="Disordered" evidence="5">
    <location>
        <begin position="295"/>
        <end position="336"/>
    </location>
</feature>
<keyword evidence="6" id="KW-0812">Transmembrane</keyword>
<evidence type="ECO:0000313" key="9">
    <source>
        <dbReference type="Proteomes" id="UP000218899"/>
    </source>
</evidence>
<feature type="compositionally biased region" description="Basic residues" evidence="5">
    <location>
        <begin position="296"/>
        <end position="309"/>
    </location>
</feature>
<keyword evidence="3" id="KW-0378">Hydrolase</keyword>
<keyword evidence="2" id="KW-0645">Protease</keyword>
<evidence type="ECO:0000256" key="2">
    <source>
        <dbReference type="ARBA" id="ARBA00022670"/>
    </source>
</evidence>
<feature type="compositionally biased region" description="Basic and acidic residues" evidence="5">
    <location>
        <begin position="325"/>
        <end position="336"/>
    </location>
</feature>
<sequence length="336" mass="37258">MDYLNRLNENQAKAHEIQKKELRWKNIRTAAWLTFGALSIGLYVLISMLFYSSVHDGPPSEDYVSLLRIDGMIAADQKISAQRINPALVRAFRDTKSKGVVLLVNSPGGSPVQASLIRDRLMELRREFPDKKVVTVAEDALASGAYMIATGTQEIYVNRSTIAGSIGVIMSGFGLDGAIGRFGIERRIYTSGENKSRLDSFKPVSKDDVGKIQGVLADVHRHFIDAVLEARKDKLRGDRGISSIFRGVCGFQSAQHRRRRNAWHLHGGLPGCAGPGIFSTAWIGARPGYRESVQSHRWHKHRRNHRLWARKGSEPGSNGGGLQDSRAEHLPEKNAV</sequence>
<keyword evidence="4" id="KW-0720">Serine protease</keyword>
<dbReference type="PANTHER" id="PTHR42987">
    <property type="entry name" value="PEPTIDASE S49"/>
    <property type="match status" value="1"/>
</dbReference>
<accession>A0A1B4V7T0</accession>
<dbReference type="PANTHER" id="PTHR42987:SF8">
    <property type="entry name" value="PROTEINASE"/>
    <property type="match status" value="1"/>
</dbReference>
<gene>
    <name evidence="8" type="ORF">SVA_3041</name>
</gene>
<dbReference type="InterPro" id="IPR047272">
    <property type="entry name" value="S49_SppA_C"/>
</dbReference>
<dbReference type="Proteomes" id="UP000218899">
    <property type="component" value="Chromosome"/>
</dbReference>
<dbReference type="Gene3D" id="3.90.226.10">
    <property type="entry name" value="2-enoyl-CoA Hydratase, Chain A, domain 1"/>
    <property type="match status" value="1"/>
</dbReference>
<comment type="similarity">
    <text evidence="1">Belongs to the peptidase S49 family.</text>
</comment>
<evidence type="ECO:0000313" key="8">
    <source>
        <dbReference type="EMBL" id="BAU49589.1"/>
    </source>
</evidence>
<keyword evidence="6" id="KW-1133">Transmembrane helix</keyword>
<name>A0A1B4V7T0_9GAMM</name>
<dbReference type="CDD" id="cd07023">
    <property type="entry name" value="S49_Sppa_N_C"/>
    <property type="match status" value="1"/>
</dbReference>
<dbReference type="AlphaFoldDB" id="A0A1B4V7T0"/>
<dbReference type="Pfam" id="PF01343">
    <property type="entry name" value="Peptidase_S49"/>
    <property type="match status" value="1"/>
</dbReference>
<evidence type="ECO:0000256" key="3">
    <source>
        <dbReference type="ARBA" id="ARBA00022801"/>
    </source>
</evidence>
<evidence type="ECO:0000256" key="5">
    <source>
        <dbReference type="SAM" id="MobiDB-lite"/>
    </source>
</evidence>
<evidence type="ECO:0000256" key="4">
    <source>
        <dbReference type="ARBA" id="ARBA00022825"/>
    </source>
</evidence>
<evidence type="ECO:0000256" key="1">
    <source>
        <dbReference type="ARBA" id="ARBA00008683"/>
    </source>
</evidence>
<evidence type="ECO:0000259" key="7">
    <source>
        <dbReference type="Pfam" id="PF01343"/>
    </source>
</evidence>
<keyword evidence="9" id="KW-1185">Reference proteome</keyword>
<dbReference type="GO" id="GO:0008236">
    <property type="term" value="F:serine-type peptidase activity"/>
    <property type="evidence" value="ECO:0007669"/>
    <property type="project" value="UniProtKB-KW"/>
</dbReference>
<organism evidence="8 9">
    <name type="scientific">Sulfurifustis variabilis</name>
    <dbReference type="NCBI Taxonomy" id="1675686"/>
    <lineage>
        <taxon>Bacteria</taxon>
        <taxon>Pseudomonadati</taxon>
        <taxon>Pseudomonadota</taxon>
        <taxon>Gammaproteobacteria</taxon>
        <taxon>Acidiferrobacterales</taxon>
        <taxon>Acidiferrobacteraceae</taxon>
        <taxon>Sulfurifustis</taxon>
    </lineage>
</organism>
<dbReference type="GO" id="GO:0006508">
    <property type="term" value="P:proteolysis"/>
    <property type="evidence" value="ECO:0007669"/>
    <property type="project" value="UniProtKB-KW"/>
</dbReference>
<feature type="domain" description="Peptidase S49" evidence="7">
    <location>
        <begin position="130"/>
        <end position="232"/>
    </location>
</feature>
<dbReference type="InterPro" id="IPR002142">
    <property type="entry name" value="Peptidase_S49"/>
</dbReference>
<dbReference type="KEGG" id="sva:SVA_3041"/>
<keyword evidence="6" id="KW-0472">Membrane</keyword>
<dbReference type="EMBL" id="AP014936">
    <property type="protein sequence ID" value="BAU49589.1"/>
    <property type="molecule type" value="Genomic_DNA"/>
</dbReference>
<evidence type="ECO:0000256" key="6">
    <source>
        <dbReference type="SAM" id="Phobius"/>
    </source>
</evidence>
<dbReference type="SUPFAM" id="SSF52096">
    <property type="entry name" value="ClpP/crotonase"/>
    <property type="match status" value="1"/>
</dbReference>
<protein>
    <submittedName>
        <fullName evidence="8">Peptidase S49</fullName>
    </submittedName>
</protein>
<feature type="transmembrane region" description="Helical" evidence="6">
    <location>
        <begin position="29"/>
        <end position="51"/>
    </location>
</feature>
<proteinExistence type="inferred from homology"/>
<reference evidence="8 9" key="1">
    <citation type="submission" date="2015-08" db="EMBL/GenBank/DDBJ databases">
        <title>Complete genome sequence of Sulfurifustis variabilis.</title>
        <authorList>
            <person name="Miura A."/>
            <person name="Kojima H."/>
            <person name="Fukui M."/>
        </authorList>
    </citation>
    <scope>NUCLEOTIDE SEQUENCE [LARGE SCALE GENOMIC DNA]</scope>
    <source>
        <strain evidence="9">skN76</strain>
    </source>
</reference>
<dbReference type="InterPro" id="IPR029045">
    <property type="entry name" value="ClpP/crotonase-like_dom_sf"/>
</dbReference>